<comment type="function">
    <text evidence="15">Required for vesicular transport from the ER to the Golgi complex. Functions as a SNARE involved in the docking process of ER-derived vesicles with the cis-Golgi membrane.</text>
</comment>
<evidence type="ECO:0000256" key="10">
    <source>
        <dbReference type="ARBA" id="ARBA00023054"/>
    </source>
</evidence>
<proteinExistence type="inferred from homology"/>
<dbReference type="GO" id="GO:0015031">
    <property type="term" value="P:protein transport"/>
    <property type="evidence" value="ECO:0007669"/>
    <property type="project" value="UniProtKB-KW"/>
</dbReference>
<evidence type="ECO:0000256" key="16">
    <source>
        <dbReference type="ARBA" id="ARBA00063965"/>
    </source>
</evidence>
<evidence type="ECO:0000256" key="17">
    <source>
        <dbReference type="ARBA" id="ARBA00071590"/>
    </source>
</evidence>
<evidence type="ECO:0000256" key="2">
    <source>
        <dbReference type="ARBA" id="ARBA00022448"/>
    </source>
</evidence>
<feature type="transmembrane region" description="Helical" evidence="20">
    <location>
        <begin position="90"/>
        <end position="109"/>
    </location>
</feature>
<keyword evidence="7" id="KW-0653">Protein transport</keyword>
<keyword evidence="3" id="KW-0597">Phosphoprotein</keyword>
<gene>
    <name evidence="22" type="primary">ORF35760</name>
</gene>
<dbReference type="FunFam" id="1.20.5.110:FF:000026">
    <property type="entry name" value="BET1 homolog"/>
    <property type="match status" value="1"/>
</dbReference>
<evidence type="ECO:0000256" key="12">
    <source>
        <dbReference type="ARBA" id="ARBA00024188"/>
    </source>
</evidence>
<evidence type="ECO:0000256" key="13">
    <source>
        <dbReference type="ARBA" id="ARBA00037962"/>
    </source>
</evidence>
<evidence type="ECO:0000256" key="1">
    <source>
        <dbReference type="ARBA" id="ARBA00004389"/>
    </source>
</evidence>
<evidence type="ECO:0000259" key="21">
    <source>
        <dbReference type="PROSITE" id="PS50192"/>
    </source>
</evidence>
<keyword evidence="4 20" id="KW-0812">Transmembrane</keyword>
<evidence type="ECO:0000256" key="18">
    <source>
        <dbReference type="ARBA" id="ARBA00077825"/>
    </source>
</evidence>
<evidence type="ECO:0000256" key="9">
    <source>
        <dbReference type="ARBA" id="ARBA00023034"/>
    </source>
</evidence>
<comment type="similarity">
    <text evidence="13">Belongs to the BET1 family.</text>
</comment>
<dbReference type="EMBL" id="HACG01012412">
    <property type="protein sequence ID" value="CEK59277.1"/>
    <property type="molecule type" value="Transcribed_RNA"/>
</dbReference>
<name>A0A0B6YT15_9EUPU</name>
<evidence type="ECO:0000256" key="5">
    <source>
        <dbReference type="ARBA" id="ARBA00022824"/>
    </source>
</evidence>
<dbReference type="SUPFAM" id="SSF58038">
    <property type="entry name" value="SNARE fusion complex"/>
    <property type="match status" value="1"/>
</dbReference>
<evidence type="ECO:0000256" key="19">
    <source>
        <dbReference type="SAM" id="Coils"/>
    </source>
</evidence>
<evidence type="ECO:0000256" key="4">
    <source>
        <dbReference type="ARBA" id="ARBA00022692"/>
    </source>
</evidence>
<keyword evidence="2" id="KW-0813">Transport</keyword>
<keyword evidence="11 20" id="KW-0472">Membrane</keyword>
<dbReference type="PROSITE" id="PS50192">
    <property type="entry name" value="T_SNARE"/>
    <property type="match status" value="1"/>
</dbReference>
<keyword evidence="5" id="KW-0256">Endoplasmic reticulum</keyword>
<dbReference type="GO" id="GO:0005789">
    <property type="term" value="C:endoplasmic reticulum membrane"/>
    <property type="evidence" value="ECO:0007669"/>
    <property type="project" value="UniProtKB-SubCell"/>
</dbReference>
<evidence type="ECO:0000256" key="3">
    <source>
        <dbReference type="ARBA" id="ARBA00022553"/>
    </source>
</evidence>
<dbReference type="PANTHER" id="PTHR12791">
    <property type="entry name" value="GOLGI SNARE BET1-RELATED"/>
    <property type="match status" value="1"/>
</dbReference>
<evidence type="ECO:0000256" key="11">
    <source>
        <dbReference type="ARBA" id="ARBA00023136"/>
    </source>
</evidence>
<dbReference type="GO" id="GO:0005794">
    <property type="term" value="C:Golgi apparatus"/>
    <property type="evidence" value="ECO:0007669"/>
    <property type="project" value="UniProtKB-SubCell"/>
</dbReference>
<evidence type="ECO:0000256" key="6">
    <source>
        <dbReference type="ARBA" id="ARBA00022892"/>
    </source>
</evidence>
<keyword evidence="8 20" id="KW-1133">Transmembrane helix</keyword>
<comment type="subunit">
    <text evidence="16">Interacts with SNARE complex members GOSR2, SEC22B and STX5. Interacts with LMAN1/ERGIC53. Interacts with STX17.</text>
</comment>
<evidence type="ECO:0000256" key="20">
    <source>
        <dbReference type="SAM" id="Phobius"/>
    </source>
</evidence>
<organism evidence="22">
    <name type="scientific">Arion vulgaris</name>
    <dbReference type="NCBI Taxonomy" id="1028688"/>
    <lineage>
        <taxon>Eukaryota</taxon>
        <taxon>Metazoa</taxon>
        <taxon>Spiralia</taxon>
        <taxon>Lophotrochozoa</taxon>
        <taxon>Mollusca</taxon>
        <taxon>Gastropoda</taxon>
        <taxon>Heterobranchia</taxon>
        <taxon>Euthyneura</taxon>
        <taxon>Panpulmonata</taxon>
        <taxon>Eupulmonata</taxon>
        <taxon>Stylommatophora</taxon>
        <taxon>Helicina</taxon>
        <taxon>Arionoidea</taxon>
        <taxon>Arionidae</taxon>
        <taxon>Arion</taxon>
    </lineage>
</organism>
<reference evidence="22" key="1">
    <citation type="submission" date="2014-12" db="EMBL/GenBank/DDBJ databases">
        <title>Insight into the proteome of Arion vulgaris.</title>
        <authorList>
            <person name="Aradska J."/>
            <person name="Bulat T."/>
            <person name="Smidak R."/>
            <person name="Sarate P."/>
            <person name="Gangsoo J."/>
            <person name="Sialana F."/>
            <person name="Bilban M."/>
            <person name="Lubec G."/>
        </authorList>
    </citation>
    <scope>NUCLEOTIDE SEQUENCE</scope>
    <source>
        <tissue evidence="22">Skin</tissue>
    </source>
</reference>
<dbReference type="SMART" id="SM00397">
    <property type="entry name" value="t_SNARE"/>
    <property type="match status" value="1"/>
</dbReference>
<evidence type="ECO:0000256" key="14">
    <source>
        <dbReference type="ARBA" id="ARBA00046280"/>
    </source>
</evidence>
<sequence>MRRSYMANGSNNYQYQDTSQMLEDENQRVEDELKGKVKALKSLSIDIGVEVREQNTYLNKMDDDFDSSSGILSKTMGRLKSITVAGHWKIWLYIALFALFVFFMCWVIIKFR</sequence>
<evidence type="ECO:0000256" key="8">
    <source>
        <dbReference type="ARBA" id="ARBA00022989"/>
    </source>
</evidence>
<evidence type="ECO:0000256" key="7">
    <source>
        <dbReference type="ARBA" id="ARBA00022927"/>
    </source>
</evidence>
<dbReference type="InterPro" id="IPR000727">
    <property type="entry name" value="T_SNARE_dom"/>
</dbReference>
<protein>
    <recommendedName>
        <fullName evidence="17">BET1 homolog</fullName>
    </recommendedName>
    <alternativeName>
        <fullName evidence="18">Golgi vesicular membrane-trafficking protein p18</fullName>
    </alternativeName>
</protein>
<dbReference type="CDD" id="cd15853">
    <property type="entry name" value="SNARE_Bet1"/>
    <property type="match status" value="1"/>
</dbReference>
<dbReference type="GO" id="GO:0016192">
    <property type="term" value="P:vesicle-mediated transport"/>
    <property type="evidence" value="ECO:0007669"/>
    <property type="project" value="UniProtKB-KW"/>
</dbReference>
<dbReference type="Gene3D" id="1.20.5.110">
    <property type="match status" value="1"/>
</dbReference>
<evidence type="ECO:0000256" key="15">
    <source>
        <dbReference type="ARBA" id="ARBA00054011"/>
    </source>
</evidence>
<evidence type="ECO:0000313" key="22">
    <source>
        <dbReference type="EMBL" id="CEK59277.1"/>
    </source>
</evidence>
<feature type="domain" description="T-SNARE coiled-coil homology" evidence="21">
    <location>
        <begin position="20"/>
        <end position="82"/>
    </location>
</feature>
<feature type="coiled-coil region" evidence="19">
    <location>
        <begin position="12"/>
        <end position="39"/>
    </location>
</feature>
<keyword evidence="9" id="KW-0333">Golgi apparatus</keyword>
<keyword evidence="10 19" id="KW-0175">Coiled coil</keyword>
<accession>A0A0B6YT15</accession>
<comment type="subcellular location">
    <subcellularLocation>
        <location evidence="14">Endomembrane system</location>
        <topology evidence="14">Single-pass type IV membrane protein</topology>
    </subcellularLocation>
    <subcellularLocation>
        <location evidence="1">Endoplasmic reticulum membrane</location>
        <topology evidence="1">Single-pass membrane protein</topology>
    </subcellularLocation>
    <subcellularLocation>
        <location evidence="12">Golgi apparatus</location>
        <location evidence="12">cis-Golgi network membrane</location>
    </subcellularLocation>
</comment>
<keyword evidence="6" id="KW-0931">ER-Golgi transport</keyword>
<dbReference type="InterPro" id="IPR039899">
    <property type="entry name" value="BET1_SNARE"/>
</dbReference>
<dbReference type="AlphaFoldDB" id="A0A0B6YT15"/>